<dbReference type="EMBL" id="JBIRUQ010000006">
    <property type="protein sequence ID" value="MFI1463592.1"/>
    <property type="molecule type" value="Genomic_DNA"/>
</dbReference>
<organism evidence="1 2">
    <name type="scientific">Nocardia carnea</name>
    <dbReference type="NCBI Taxonomy" id="37328"/>
    <lineage>
        <taxon>Bacteria</taxon>
        <taxon>Bacillati</taxon>
        <taxon>Actinomycetota</taxon>
        <taxon>Actinomycetes</taxon>
        <taxon>Mycobacteriales</taxon>
        <taxon>Nocardiaceae</taxon>
        <taxon>Nocardia</taxon>
    </lineage>
</organism>
<proteinExistence type="predicted"/>
<evidence type="ECO:0008006" key="3">
    <source>
        <dbReference type="Google" id="ProtNLM"/>
    </source>
</evidence>
<dbReference type="RefSeq" id="WP_156052384.1">
    <property type="nucleotide sequence ID" value="NZ_JBIRUQ010000006.1"/>
</dbReference>
<keyword evidence="2" id="KW-1185">Reference proteome</keyword>
<name>A0ABW7TRC3_9NOCA</name>
<dbReference type="Proteomes" id="UP001611263">
    <property type="component" value="Unassembled WGS sequence"/>
</dbReference>
<comment type="caution">
    <text evidence="1">The sequence shown here is derived from an EMBL/GenBank/DDBJ whole genome shotgun (WGS) entry which is preliminary data.</text>
</comment>
<dbReference type="GeneID" id="93507463"/>
<sequence>MLTDNAEFRPMIDVYYALGNDVEVAGPVPAGSNIVYHASQAHPAGTGRAGTAHLLKKFADETVGCLGDATIETVVFNPPIDDGDVDRSMTVYYTTSE</sequence>
<evidence type="ECO:0000313" key="2">
    <source>
        <dbReference type="Proteomes" id="UP001611263"/>
    </source>
</evidence>
<evidence type="ECO:0000313" key="1">
    <source>
        <dbReference type="EMBL" id="MFI1463592.1"/>
    </source>
</evidence>
<gene>
    <name evidence="1" type="ORF">ACH4WX_22980</name>
</gene>
<reference evidence="1 2" key="1">
    <citation type="submission" date="2024-10" db="EMBL/GenBank/DDBJ databases">
        <title>The Natural Products Discovery Center: Release of the First 8490 Sequenced Strains for Exploring Actinobacteria Biosynthetic Diversity.</title>
        <authorList>
            <person name="Kalkreuter E."/>
            <person name="Kautsar S.A."/>
            <person name="Yang D."/>
            <person name="Bader C.D."/>
            <person name="Teijaro C.N."/>
            <person name="Fluegel L."/>
            <person name="Davis C.M."/>
            <person name="Simpson J.R."/>
            <person name="Lauterbach L."/>
            <person name="Steele A.D."/>
            <person name="Gui C."/>
            <person name="Meng S."/>
            <person name="Li G."/>
            <person name="Viehrig K."/>
            <person name="Ye F."/>
            <person name="Su P."/>
            <person name="Kiefer A.F."/>
            <person name="Nichols A."/>
            <person name="Cepeda A.J."/>
            <person name="Yan W."/>
            <person name="Fan B."/>
            <person name="Jiang Y."/>
            <person name="Adhikari A."/>
            <person name="Zheng C.-J."/>
            <person name="Schuster L."/>
            <person name="Cowan T.M."/>
            <person name="Smanski M.J."/>
            <person name="Chevrette M.G."/>
            <person name="De Carvalho L.P.S."/>
            <person name="Shen B."/>
        </authorList>
    </citation>
    <scope>NUCLEOTIDE SEQUENCE [LARGE SCALE GENOMIC DNA]</scope>
    <source>
        <strain evidence="1 2">NPDC020568</strain>
    </source>
</reference>
<protein>
    <recommendedName>
        <fullName evidence="3">GyrI-like small molecule binding domain-containing protein</fullName>
    </recommendedName>
</protein>
<accession>A0ABW7TRC3</accession>